<protein>
    <submittedName>
        <fullName evidence="2">Uncharacterized protein</fullName>
    </submittedName>
</protein>
<accession>A0A316Z452</accession>
<dbReference type="Proteomes" id="UP000245946">
    <property type="component" value="Unassembled WGS sequence"/>
</dbReference>
<dbReference type="AlphaFoldDB" id="A0A316Z452"/>
<organism evidence="2 3">
    <name type="scientific">Tilletiopsis washingtonensis</name>
    <dbReference type="NCBI Taxonomy" id="58919"/>
    <lineage>
        <taxon>Eukaryota</taxon>
        <taxon>Fungi</taxon>
        <taxon>Dikarya</taxon>
        <taxon>Basidiomycota</taxon>
        <taxon>Ustilaginomycotina</taxon>
        <taxon>Exobasidiomycetes</taxon>
        <taxon>Entylomatales</taxon>
        <taxon>Entylomatales incertae sedis</taxon>
        <taxon>Tilletiopsis</taxon>
    </lineage>
</organism>
<dbReference type="RefSeq" id="XP_025595232.1">
    <property type="nucleotide sequence ID" value="XM_025739258.1"/>
</dbReference>
<feature type="compositionally biased region" description="Basic residues" evidence="1">
    <location>
        <begin position="11"/>
        <end position="20"/>
    </location>
</feature>
<feature type="compositionally biased region" description="Low complexity" evidence="1">
    <location>
        <begin position="21"/>
        <end position="40"/>
    </location>
</feature>
<evidence type="ECO:0000256" key="1">
    <source>
        <dbReference type="SAM" id="MobiDB-lite"/>
    </source>
</evidence>
<keyword evidence="3" id="KW-1185">Reference proteome</keyword>
<dbReference type="EMBL" id="KZ819308">
    <property type="protein sequence ID" value="PWN94953.1"/>
    <property type="molecule type" value="Genomic_DNA"/>
</dbReference>
<evidence type="ECO:0000313" key="2">
    <source>
        <dbReference type="EMBL" id="PWN94953.1"/>
    </source>
</evidence>
<proteinExistence type="predicted"/>
<evidence type="ECO:0000313" key="3">
    <source>
        <dbReference type="Proteomes" id="UP000245946"/>
    </source>
</evidence>
<gene>
    <name evidence="2" type="ORF">FA09DRAFT_164485</name>
</gene>
<reference evidence="2 3" key="1">
    <citation type="journal article" date="2018" name="Mol. Biol. Evol.">
        <title>Broad Genomic Sampling Reveals a Smut Pathogenic Ancestry of the Fungal Clade Ustilaginomycotina.</title>
        <authorList>
            <person name="Kijpornyongpan T."/>
            <person name="Mondo S.J."/>
            <person name="Barry K."/>
            <person name="Sandor L."/>
            <person name="Lee J."/>
            <person name="Lipzen A."/>
            <person name="Pangilinan J."/>
            <person name="LaButti K."/>
            <person name="Hainaut M."/>
            <person name="Henrissat B."/>
            <person name="Grigoriev I.V."/>
            <person name="Spatafora J.W."/>
            <person name="Aime M.C."/>
        </authorList>
    </citation>
    <scope>NUCLEOTIDE SEQUENCE [LARGE SCALE GENOMIC DNA]</scope>
    <source>
        <strain evidence="2 3">MCA 4186</strain>
    </source>
</reference>
<sequence>MRSTRAPLRSTPRRPWRTTTRRACSTCSPPRSTSPPATAADESMEEDEGAEQEAWTESPVTPASTLETFLALHACGLSMLSRATATGSAQTPSLDAALLVINSALSRADELVATCENAAELSDEGEWLVALGDLAQAKRTGAAAEASRRAELAAAAAQSWPSEAEEPALRALETQVLDAATQLLTTEERAETRIQRLCDIGDLAVQLAVIRAQHTSSARAWELASAATKAYLEAVAALQRSGSLGASDASTPTGRARCSLRASLCAASLLRSAGAAPASLTDAQRLTLRDNARVYARQALVDAGLKGATQLDVKSARSAAATHTPLGGWEGMRCTADALLAAVRALWARALLAPATPQPPEEMLALLATAWALLRGTHGEAWRAAFALDDAGPRRITDEGWAVHADEGAFWARWTSAVTRATWDEAVAAAM</sequence>
<dbReference type="STRING" id="58919.A0A316Z452"/>
<dbReference type="GeneID" id="37266804"/>
<feature type="region of interest" description="Disordered" evidence="1">
    <location>
        <begin position="1"/>
        <end position="60"/>
    </location>
</feature>
<feature type="compositionally biased region" description="Acidic residues" evidence="1">
    <location>
        <begin position="42"/>
        <end position="51"/>
    </location>
</feature>
<dbReference type="OrthoDB" id="5328412at2759"/>
<name>A0A316Z452_9BASI</name>